<dbReference type="Pfam" id="PF23789">
    <property type="entry name" value="Pre_tape_measure"/>
    <property type="match status" value="1"/>
</dbReference>
<dbReference type="AlphaFoldDB" id="A0AAQ1QYU8"/>
<proteinExistence type="predicted"/>
<keyword evidence="3" id="KW-1185">Reference proteome</keyword>
<evidence type="ECO:0000313" key="2">
    <source>
        <dbReference type="EMBL" id="SFD52499.1"/>
    </source>
</evidence>
<feature type="region of interest" description="Disordered" evidence="1">
    <location>
        <begin position="141"/>
        <end position="162"/>
    </location>
</feature>
<organism evidence="2 3">
    <name type="scientific">Pseudomonas citronellolis</name>
    <dbReference type="NCBI Taxonomy" id="53408"/>
    <lineage>
        <taxon>Bacteria</taxon>
        <taxon>Pseudomonadati</taxon>
        <taxon>Pseudomonadota</taxon>
        <taxon>Gammaproteobacteria</taxon>
        <taxon>Pseudomonadales</taxon>
        <taxon>Pseudomonadaceae</taxon>
        <taxon>Pseudomonas</taxon>
    </lineage>
</organism>
<dbReference type="EMBL" id="FOLS01000028">
    <property type="protein sequence ID" value="SFD52499.1"/>
    <property type="molecule type" value="Genomic_DNA"/>
</dbReference>
<accession>A0AAQ1QYU8</accession>
<comment type="caution">
    <text evidence="2">The sequence shown here is derived from an EMBL/GenBank/DDBJ whole genome shotgun (WGS) entry which is preliminary data.</text>
</comment>
<name>A0AAQ1QYU8_9PSED</name>
<gene>
    <name evidence="2" type="ORF">SAMN05216577_12839</name>
</gene>
<feature type="compositionally biased region" description="Low complexity" evidence="1">
    <location>
        <begin position="144"/>
        <end position="162"/>
    </location>
</feature>
<dbReference type="InterPro" id="IPR057378">
    <property type="entry name" value="Pre_tape_measure"/>
</dbReference>
<protein>
    <submittedName>
        <fullName evidence="2">Uncharacterized protein</fullName>
    </submittedName>
</protein>
<evidence type="ECO:0000313" key="3">
    <source>
        <dbReference type="Proteomes" id="UP000183385"/>
    </source>
</evidence>
<evidence type="ECO:0000256" key="1">
    <source>
        <dbReference type="SAM" id="MobiDB-lite"/>
    </source>
</evidence>
<dbReference type="RefSeq" id="WP_074983556.1">
    <property type="nucleotide sequence ID" value="NZ_FOLS01000028.1"/>
</dbReference>
<reference evidence="2 3" key="1">
    <citation type="submission" date="2016-10" db="EMBL/GenBank/DDBJ databases">
        <authorList>
            <person name="Varghese N."/>
            <person name="Submissions S."/>
        </authorList>
    </citation>
    <scope>NUCLEOTIDE SEQUENCE [LARGE SCALE GENOMIC DNA]</scope>
    <source>
        <strain evidence="2 3">LMG 18378</strain>
    </source>
</reference>
<dbReference type="Proteomes" id="UP000183385">
    <property type="component" value="Unassembled WGS sequence"/>
</dbReference>
<sequence length="162" mass="16792">MSLLDYTPERLPVLVNGEVLFHVEGISLEALAVLVKTHLPDLESVFNIVVDSETAGGSFSDHLFRVAQGIALQGPGLAANIIAIASGEEVSPALIAKAKRLPLTVQVDAITKIGKLTFEEAGGVKKGMESLMNLLASLRTKPLSSSPETPASSATTTGSAGT</sequence>